<feature type="domain" description="STAS" evidence="4">
    <location>
        <begin position="22"/>
        <end position="101"/>
    </location>
</feature>
<feature type="compositionally biased region" description="Polar residues" evidence="3">
    <location>
        <begin position="126"/>
        <end position="137"/>
    </location>
</feature>
<dbReference type="Gene3D" id="3.30.750.24">
    <property type="entry name" value="STAS domain"/>
    <property type="match status" value="1"/>
</dbReference>
<sequence>MRFVNEPLPVVLEADHVGVSTVVRVAGEIDLVTAAAFEEFLRDQLARTHAVLMVELADVAYFGSAGMAVLLAVRAECERRGVDLVLGECSRIVLRTLEVSGPVVPVWASASTANASSDRPRPHPRCSTSGELVSKPSSGRRSRR</sequence>
<dbReference type="EMBL" id="QGHB01000020">
    <property type="protein sequence ID" value="PWK80990.1"/>
    <property type="molecule type" value="Genomic_DNA"/>
</dbReference>
<dbReference type="SUPFAM" id="SSF52091">
    <property type="entry name" value="SpoIIaa-like"/>
    <property type="match status" value="1"/>
</dbReference>
<protein>
    <recommendedName>
        <fullName evidence="2">Anti-sigma factor antagonist</fullName>
    </recommendedName>
</protein>
<gene>
    <name evidence="5" type="ORF">C8D88_12040</name>
</gene>
<dbReference type="Proteomes" id="UP000246005">
    <property type="component" value="Unassembled WGS sequence"/>
</dbReference>
<feature type="region of interest" description="Disordered" evidence="3">
    <location>
        <begin position="111"/>
        <end position="144"/>
    </location>
</feature>
<accession>A0A316HRQ5</accession>
<comment type="caution">
    <text evidence="5">The sequence shown here is derived from an EMBL/GenBank/DDBJ whole genome shotgun (WGS) entry which is preliminary data.</text>
</comment>
<dbReference type="CDD" id="cd07043">
    <property type="entry name" value="STAS_anti-anti-sigma_factors"/>
    <property type="match status" value="1"/>
</dbReference>
<comment type="similarity">
    <text evidence="1 2">Belongs to the anti-sigma-factor antagonist family.</text>
</comment>
<dbReference type="InterPro" id="IPR036513">
    <property type="entry name" value="STAS_dom_sf"/>
</dbReference>
<name>A0A316HRQ5_9PSEU</name>
<organism evidence="5 6">
    <name type="scientific">Lentzea atacamensis</name>
    <dbReference type="NCBI Taxonomy" id="531938"/>
    <lineage>
        <taxon>Bacteria</taxon>
        <taxon>Bacillati</taxon>
        <taxon>Actinomycetota</taxon>
        <taxon>Actinomycetes</taxon>
        <taxon>Pseudonocardiales</taxon>
        <taxon>Pseudonocardiaceae</taxon>
        <taxon>Lentzea</taxon>
    </lineage>
</organism>
<dbReference type="GO" id="GO:0043856">
    <property type="term" value="F:anti-sigma factor antagonist activity"/>
    <property type="evidence" value="ECO:0007669"/>
    <property type="project" value="InterPro"/>
</dbReference>
<dbReference type="InterPro" id="IPR003658">
    <property type="entry name" value="Anti-sigma_ant"/>
</dbReference>
<evidence type="ECO:0000313" key="5">
    <source>
        <dbReference type="EMBL" id="PWK80990.1"/>
    </source>
</evidence>
<dbReference type="PROSITE" id="PS50801">
    <property type="entry name" value="STAS"/>
    <property type="match status" value="1"/>
</dbReference>
<proteinExistence type="inferred from homology"/>
<dbReference type="NCBIfam" id="TIGR00377">
    <property type="entry name" value="ant_ant_sig"/>
    <property type="match status" value="1"/>
</dbReference>
<dbReference type="PANTHER" id="PTHR33495">
    <property type="entry name" value="ANTI-SIGMA FACTOR ANTAGONIST TM_1081-RELATED-RELATED"/>
    <property type="match status" value="1"/>
</dbReference>
<dbReference type="AlphaFoldDB" id="A0A316HRQ5"/>
<reference evidence="5 6" key="1">
    <citation type="submission" date="2018-05" db="EMBL/GenBank/DDBJ databases">
        <title>Genomic Encyclopedia of Type Strains, Phase IV (KMG-IV): sequencing the most valuable type-strain genomes for metagenomic binning, comparative biology and taxonomic classification.</title>
        <authorList>
            <person name="Goeker M."/>
        </authorList>
    </citation>
    <scope>NUCLEOTIDE SEQUENCE [LARGE SCALE GENOMIC DNA]</scope>
    <source>
        <strain evidence="5 6">DSM 45480</strain>
    </source>
</reference>
<evidence type="ECO:0000256" key="3">
    <source>
        <dbReference type="SAM" id="MobiDB-lite"/>
    </source>
</evidence>
<evidence type="ECO:0000256" key="1">
    <source>
        <dbReference type="ARBA" id="ARBA00009013"/>
    </source>
</evidence>
<evidence type="ECO:0000256" key="2">
    <source>
        <dbReference type="RuleBase" id="RU003749"/>
    </source>
</evidence>
<evidence type="ECO:0000259" key="4">
    <source>
        <dbReference type="PROSITE" id="PS50801"/>
    </source>
</evidence>
<evidence type="ECO:0000313" key="6">
    <source>
        <dbReference type="Proteomes" id="UP000246005"/>
    </source>
</evidence>
<dbReference type="Pfam" id="PF01740">
    <property type="entry name" value="STAS"/>
    <property type="match status" value="1"/>
</dbReference>
<dbReference type="InterPro" id="IPR002645">
    <property type="entry name" value="STAS_dom"/>
</dbReference>
<dbReference type="PANTHER" id="PTHR33495:SF2">
    <property type="entry name" value="ANTI-SIGMA FACTOR ANTAGONIST TM_1081-RELATED"/>
    <property type="match status" value="1"/>
</dbReference>